<dbReference type="EMBL" id="CAINUL010000003">
    <property type="protein sequence ID" value="CAD0108840.1"/>
    <property type="molecule type" value="Genomic_DNA"/>
</dbReference>
<protein>
    <submittedName>
        <fullName evidence="1">Uncharacterized protein</fullName>
    </submittedName>
</protein>
<dbReference type="AlphaFoldDB" id="A0A9N8PRD3"/>
<comment type="caution">
    <text evidence="1">The sequence shown here is derived from an EMBL/GenBank/DDBJ whole genome shotgun (WGS) entry which is preliminary data.</text>
</comment>
<sequence>MAHADKQADFEELWVQLEMFAKSRDKTDRKQSRVIAEHLVVGYSELSRSYHIRAYMALASLLCARDSLREVAEGRVEVQTEIRAELRARILFELQTELRTIREAYKNKTTSVSTLIVTTRLGPGSQEEPIDLTLEDDFISSDSSDNNNNNTNYSELIDLTLDDECVPINNSGDESYINFDSGYEEGTDILSTQFSSPL</sequence>
<evidence type="ECO:0000313" key="2">
    <source>
        <dbReference type="Proteomes" id="UP000745764"/>
    </source>
</evidence>
<keyword evidence="2" id="KW-1185">Reference proteome</keyword>
<proteinExistence type="predicted"/>
<gene>
    <name evidence="1" type="ORF">AWRI4620_LOCUS3095</name>
</gene>
<organism evidence="1 2">
    <name type="scientific">Aureobasidium uvarum</name>
    <dbReference type="NCBI Taxonomy" id="2773716"/>
    <lineage>
        <taxon>Eukaryota</taxon>
        <taxon>Fungi</taxon>
        <taxon>Dikarya</taxon>
        <taxon>Ascomycota</taxon>
        <taxon>Pezizomycotina</taxon>
        <taxon>Dothideomycetes</taxon>
        <taxon>Dothideomycetidae</taxon>
        <taxon>Dothideales</taxon>
        <taxon>Saccotheciaceae</taxon>
        <taxon>Aureobasidium</taxon>
    </lineage>
</organism>
<accession>A0A9N8PRD3</accession>
<name>A0A9N8PRD3_9PEZI</name>
<reference evidence="1" key="1">
    <citation type="submission" date="2020-06" db="EMBL/GenBank/DDBJ databases">
        <authorList>
            <person name="Onetto C."/>
        </authorList>
    </citation>
    <scope>NUCLEOTIDE SEQUENCE</scope>
</reference>
<dbReference type="OrthoDB" id="3856632at2759"/>
<dbReference type="Proteomes" id="UP000745764">
    <property type="component" value="Unassembled WGS sequence"/>
</dbReference>
<evidence type="ECO:0000313" key="1">
    <source>
        <dbReference type="EMBL" id="CAD0108840.1"/>
    </source>
</evidence>